<feature type="transmembrane region" description="Helical" evidence="5">
    <location>
        <begin position="243"/>
        <end position="261"/>
    </location>
</feature>
<name>A0A0M3IEA8_ASCLU</name>
<dbReference type="GO" id="GO:0016020">
    <property type="term" value="C:membrane"/>
    <property type="evidence" value="ECO:0007669"/>
    <property type="project" value="UniProtKB-SubCell"/>
</dbReference>
<feature type="transmembrane region" description="Helical" evidence="5">
    <location>
        <begin position="333"/>
        <end position="353"/>
    </location>
</feature>
<dbReference type="PANTHER" id="PTHR24064">
    <property type="entry name" value="SOLUTE CARRIER FAMILY 22 MEMBER"/>
    <property type="match status" value="1"/>
</dbReference>
<dbReference type="InterPro" id="IPR005828">
    <property type="entry name" value="MFS_sugar_transport-like"/>
</dbReference>
<comment type="subcellular location">
    <subcellularLocation>
        <location evidence="1">Membrane</location>
        <topology evidence="1">Multi-pass membrane protein</topology>
    </subcellularLocation>
</comment>
<evidence type="ECO:0000256" key="5">
    <source>
        <dbReference type="SAM" id="Phobius"/>
    </source>
</evidence>
<evidence type="ECO:0000256" key="1">
    <source>
        <dbReference type="ARBA" id="ARBA00004141"/>
    </source>
</evidence>
<feature type="transmembrane region" description="Helical" evidence="5">
    <location>
        <begin position="6"/>
        <end position="31"/>
    </location>
</feature>
<dbReference type="InterPro" id="IPR036259">
    <property type="entry name" value="MFS_trans_sf"/>
</dbReference>
<protein>
    <submittedName>
        <fullName evidence="7">MFS domain-containing protein</fullName>
    </submittedName>
</protein>
<dbReference type="Proteomes" id="UP000036681">
    <property type="component" value="Unplaced"/>
</dbReference>
<keyword evidence="3 5" id="KW-1133">Transmembrane helix</keyword>
<feature type="transmembrane region" description="Helical" evidence="5">
    <location>
        <begin position="268"/>
        <end position="287"/>
    </location>
</feature>
<keyword evidence="2 5" id="KW-0812">Transmembrane</keyword>
<dbReference type="WBParaSite" id="ALUE_0001642101-mRNA-1">
    <property type="protein sequence ID" value="ALUE_0001642101-mRNA-1"/>
    <property type="gene ID" value="ALUE_0001642101"/>
</dbReference>
<evidence type="ECO:0000256" key="3">
    <source>
        <dbReference type="ARBA" id="ARBA00022989"/>
    </source>
</evidence>
<dbReference type="Pfam" id="PF00083">
    <property type="entry name" value="Sugar_tr"/>
    <property type="match status" value="1"/>
</dbReference>
<proteinExistence type="predicted"/>
<evidence type="ECO:0000313" key="6">
    <source>
        <dbReference type="Proteomes" id="UP000036681"/>
    </source>
</evidence>
<organism evidence="6 7">
    <name type="scientific">Ascaris lumbricoides</name>
    <name type="common">Giant roundworm</name>
    <dbReference type="NCBI Taxonomy" id="6252"/>
    <lineage>
        <taxon>Eukaryota</taxon>
        <taxon>Metazoa</taxon>
        <taxon>Ecdysozoa</taxon>
        <taxon>Nematoda</taxon>
        <taxon>Chromadorea</taxon>
        <taxon>Rhabditida</taxon>
        <taxon>Spirurina</taxon>
        <taxon>Ascaridomorpha</taxon>
        <taxon>Ascaridoidea</taxon>
        <taxon>Ascarididae</taxon>
        <taxon>Ascaris</taxon>
    </lineage>
</organism>
<evidence type="ECO:0000256" key="2">
    <source>
        <dbReference type="ARBA" id="ARBA00022692"/>
    </source>
</evidence>
<keyword evidence="6" id="KW-1185">Reference proteome</keyword>
<reference evidence="7" key="1">
    <citation type="submission" date="2017-02" db="UniProtKB">
        <authorList>
            <consortium name="WormBaseParasite"/>
        </authorList>
    </citation>
    <scope>IDENTIFICATION</scope>
</reference>
<feature type="transmembrane region" description="Helical" evidence="5">
    <location>
        <begin position="417"/>
        <end position="437"/>
    </location>
</feature>
<dbReference type="Gene3D" id="1.20.1250.20">
    <property type="entry name" value="MFS general substrate transporter like domains"/>
    <property type="match status" value="1"/>
</dbReference>
<evidence type="ECO:0000313" key="7">
    <source>
        <dbReference type="WBParaSite" id="ALUE_0001642101-mRNA-1"/>
    </source>
</evidence>
<feature type="transmembrane region" description="Helical" evidence="5">
    <location>
        <begin position="43"/>
        <end position="64"/>
    </location>
</feature>
<feature type="transmembrane region" description="Helical" evidence="5">
    <location>
        <begin position="218"/>
        <end position="237"/>
    </location>
</feature>
<accession>A0A0M3IEA8</accession>
<keyword evidence="4 5" id="KW-0472">Membrane</keyword>
<feature type="transmembrane region" description="Helical" evidence="5">
    <location>
        <begin position="299"/>
        <end position="324"/>
    </location>
</feature>
<feature type="transmembrane region" description="Helical" evidence="5">
    <location>
        <begin position="159"/>
        <end position="179"/>
    </location>
</feature>
<feature type="transmembrane region" description="Helical" evidence="5">
    <location>
        <begin position="70"/>
        <end position="90"/>
    </location>
</feature>
<feature type="transmembrane region" description="Helical" evidence="5">
    <location>
        <begin position="185"/>
        <end position="206"/>
    </location>
</feature>
<dbReference type="AlphaFoldDB" id="A0A0M3IEA8"/>
<dbReference type="GO" id="GO:0022857">
    <property type="term" value="F:transmembrane transporter activity"/>
    <property type="evidence" value="ECO:0007669"/>
    <property type="project" value="InterPro"/>
</dbReference>
<dbReference type="SUPFAM" id="SSF103473">
    <property type="entry name" value="MFS general substrate transporter"/>
    <property type="match status" value="1"/>
</dbReference>
<sequence>MATATVSWYTYAICLSLNTILYGMIEVTALTLMMEYTNNKYRLIPNACFQWPLAYMVTALIAFLTKDWQYFFIFLNLITSPIAIAFMLFFESPRWLVASDQLERACEVLNDMGHGRWNDANVRFTTNDLNLIPRDNNKKKPFYNVYHLFCTRRLFKQTLLQFLSMFTNGLLMSTYSFTMKGLHDSAIMFTLFHGIFRVFVTALIVILDFKFFKFDSAIMFTLFHGIFRVFVTALIVILDFKFFKFAVNCLCYGAAIIILILGYHYEHVAVTVLLIVATVINESVFWMNIVQITTQRYPTVIRCTAFGCIHAFKYVGVIVGIIILKPFLLTRPVWAFAIPEIFVVVTLLCGIILQPETKGKALMDRLIEGHFGRLENEIPKAVMRSVLFSVSPKQVSDALRERTWALMASPFLLTRPVWAFAIPEIFVVVTLLCGIILQPETKGKALMDRLIEGHFGRLENEIPKAVMRIAAGHRFNQVAVRERLKQQSGRVQELQLHEKREECNPQSVNINVVLNYAPLTGSKPYPHVKG</sequence>
<evidence type="ECO:0000256" key="4">
    <source>
        <dbReference type="ARBA" id="ARBA00023136"/>
    </source>
</evidence>